<keyword evidence="1" id="KW-0547">Nucleotide-binding</keyword>
<dbReference type="InterPro" id="IPR050528">
    <property type="entry name" value="L-type_Lectin-RKs"/>
</dbReference>
<evidence type="ECO:0000313" key="4">
    <source>
        <dbReference type="EMBL" id="GJN12277.1"/>
    </source>
</evidence>
<dbReference type="GO" id="GO:0005524">
    <property type="term" value="F:ATP binding"/>
    <property type="evidence" value="ECO:0007669"/>
    <property type="project" value="UniProtKB-KW"/>
</dbReference>
<proteinExistence type="predicted"/>
<dbReference type="EMBL" id="BQKI01000022">
    <property type="protein sequence ID" value="GJN12277.1"/>
    <property type="molecule type" value="Genomic_DNA"/>
</dbReference>
<dbReference type="InterPro" id="IPR011009">
    <property type="entry name" value="Kinase-like_dom_sf"/>
</dbReference>
<gene>
    <name evidence="3" type="primary">ga30508</name>
    <name evidence="4" type="synonym">ga30542</name>
    <name evidence="3" type="ORF">PR202_ga30508</name>
    <name evidence="4" type="ORF">PR202_ga30542</name>
</gene>
<keyword evidence="5" id="KW-1185">Reference proteome</keyword>
<name>A0AAV5DPK1_ELECO</name>
<accession>A0AAV5DPK1</accession>
<evidence type="ECO:0000313" key="5">
    <source>
        <dbReference type="Proteomes" id="UP001054889"/>
    </source>
</evidence>
<reference evidence="3" key="1">
    <citation type="journal article" date="2018" name="DNA Res.">
        <title>Multiple hybrid de novo genome assembly of finger millet, an orphan allotetraploid crop.</title>
        <authorList>
            <person name="Hatakeyama M."/>
            <person name="Aluri S."/>
            <person name="Balachadran M.T."/>
            <person name="Sivarajan S.R."/>
            <person name="Patrignani A."/>
            <person name="Gruter S."/>
            <person name="Poveda L."/>
            <person name="Shimizu-Inatsugi R."/>
            <person name="Baeten J."/>
            <person name="Francoijs K.J."/>
            <person name="Nataraja K.N."/>
            <person name="Reddy Y.A.N."/>
            <person name="Phadnis S."/>
            <person name="Ravikumar R.L."/>
            <person name="Schlapbach R."/>
            <person name="Sreeman S.M."/>
            <person name="Shimizu K.K."/>
        </authorList>
    </citation>
    <scope>NUCLEOTIDE SEQUENCE</scope>
</reference>
<evidence type="ECO:0000256" key="2">
    <source>
        <dbReference type="ARBA" id="ARBA00022840"/>
    </source>
</evidence>
<comment type="caution">
    <text evidence="3">The sequence shown here is derived from an EMBL/GenBank/DDBJ whole genome shotgun (WGS) entry which is preliminary data.</text>
</comment>
<reference evidence="3" key="2">
    <citation type="submission" date="2021-12" db="EMBL/GenBank/DDBJ databases">
        <title>Resequencing data analysis of finger millet.</title>
        <authorList>
            <person name="Hatakeyama M."/>
            <person name="Aluri S."/>
            <person name="Balachadran M.T."/>
            <person name="Sivarajan S.R."/>
            <person name="Poveda L."/>
            <person name="Shimizu-Inatsugi R."/>
            <person name="Schlapbach R."/>
            <person name="Sreeman S.M."/>
            <person name="Shimizu K.K."/>
        </authorList>
    </citation>
    <scope>NUCLEOTIDE SEQUENCE</scope>
</reference>
<dbReference type="Gene3D" id="1.10.510.10">
    <property type="entry name" value="Transferase(Phosphotransferase) domain 1"/>
    <property type="match status" value="1"/>
</dbReference>
<dbReference type="EMBL" id="BQKI01000022">
    <property type="protein sequence ID" value="GJN12247.1"/>
    <property type="molecule type" value="Genomic_DNA"/>
</dbReference>
<dbReference type="Proteomes" id="UP001054889">
    <property type="component" value="Unassembled WGS sequence"/>
</dbReference>
<dbReference type="AlphaFoldDB" id="A0AAV5DPK1"/>
<protein>
    <submittedName>
        <fullName evidence="3">Uncharacterized protein</fullName>
    </submittedName>
</protein>
<sequence length="107" mass="11989">MLVDWVLEQWKNETLIGTVDTRLEGNYNVNEAYLALKLGLICSHPFPNARPTMRHVMQYLDGVFPLPEISPADLSFHMMAIMQNEGFDNYVTGSTTRTTTHSAISGG</sequence>
<evidence type="ECO:0000313" key="3">
    <source>
        <dbReference type="EMBL" id="GJN12247.1"/>
    </source>
</evidence>
<organism evidence="3 5">
    <name type="scientific">Eleusine coracana subsp. coracana</name>
    <dbReference type="NCBI Taxonomy" id="191504"/>
    <lineage>
        <taxon>Eukaryota</taxon>
        <taxon>Viridiplantae</taxon>
        <taxon>Streptophyta</taxon>
        <taxon>Embryophyta</taxon>
        <taxon>Tracheophyta</taxon>
        <taxon>Spermatophyta</taxon>
        <taxon>Magnoliopsida</taxon>
        <taxon>Liliopsida</taxon>
        <taxon>Poales</taxon>
        <taxon>Poaceae</taxon>
        <taxon>PACMAD clade</taxon>
        <taxon>Chloridoideae</taxon>
        <taxon>Cynodonteae</taxon>
        <taxon>Eleusininae</taxon>
        <taxon>Eleusine</taxon>
    </lineage>
</organism>
<keyword evidence="2" id="KW-0067">ATP-binding</keyword>
<dbReference type="PANTHER" id="PTHR27007">
    <property type="match status" value="1"/>
</dbReference>
<dbReference type="SUPFAM" id="SSF56112">
    <property type="entry name" value="Protein kinase-like (PK-like)"/>
    <property type="match status" value="1"/>
</dbReference>
<evidence type="ECO:0000256" key="1">
    <source>
        <dbReference type="ARBA" id="ARBA00022741"/>
    </source>
</evidence>